<comment type="caution">
    <text evidence="2">The sequence shown here is derived from an EMBL/GenBank/DDBJ whole genome shotgun (WGS) entry which is preliminary data.</text>
</comment>
<gene>
    <name evidence="2" type="ORF">S01H4_54584</name>
</gene>
<accession>X1D247</accession>
<evidence type="ECO:0000256" key="1">
    <source>
        <dbReference type="SAM" id="MobiDB-lite"/>
    </source>
</evidence>
<sequence length="58" mass="6471">MGNVCRSGALCSFVKESTEAFREDLKGIRSSLPQTPENNKYGKQLDNKTKDPPIETIK</sequence>
<evidence type="ECO:0000313" key="2">
    <source>
        <dbReference type="EMBL" id="GAH14242.1"/>
    </source>
</evidence>
<reference evidence="2" key="1">
    <citation type="journal article" date="2014" name="Front. Microbiol.">
        <title>High frequency of phylogenetically diverse reductive dehalogenase-homologous genes in deep subseafloor sedimentary metagenomes.</title>
        <authorList>
            <person name="Kawai M."/>
            <person name="Futagami T."/>
            <person name="Toyoda A."/>
            <person name="Takaki Y."/>
            <person name="Nishi S."/>
            <person name="Hori S."/>
            <person name="Arai W."/>
            <person name="Tsubouchi T."/>
            <person name="Morono Y."/>
            <person name="Uchiyama I."/>
            <person name="Ito T."/>
            <person name="Fujiyama A."/>
            <person name="Inagaki F."/>
            <person name="Takami H."/>
        </authorList>
    </citation>
    <scope>NUCLEOTIDE SEQUENCE</scope>
    <source>
        <strain evidence="2">Expedition CK06-06</strain>
    </source>
</reference>
<proteinExistence type="predicted"/>
<organism evidence="2">
    <name type="scientific">marine sediment metagenome</name>
    <dbReference type="NCBI Taxonomy" id="412755"/>
    <lineage>
        <taxon>unclassified sequences</taxon>
        <taxon>metagenomes</taxon>
        <taxon>ecological metagenomes</taxon>
    </lineage>
</organism>
<feature type="compositionally biased region" description="Basic and acidic residues" evidence="1">
    <location>
        <begin position="43"/>
        <end position="58"/>
    </location>
</feature>
<dbReference type="EMBL" id="BART01031423">
    <property type="protein sequence ID" value="GAH14242.1"/>
    <property type="molecule type" value="Genomic_DNA"/>
</dbReference>
<protein>
    <submittedName>
        <fullName evidence="2">Uncharacterized protein</fullName>
    </submittedName>
</protein>
<dbReference type="AlphaFoldDB" id="X1D247"/>
<feature type="region of interest" description="Disordered" evidence="1">
    <location>
        <begin position="27"/>
        <end position="58"/>
    </location>
</feature>
<name>X1D247_9ZZZZ</name>